<dbReference type="VEuPathDB" id="FungiDB:SCHCODRAFT_02291447"/>
<organism evidence="6">
    <name type="scientific">Schizophyllum commune (strain H4-8 / FGSC 9210)</name>
    <name type="common">Split gill fungus</name>
    <dbReference type="NCBI Taxonomy" id="578458"/>
    <lineage>
        <taxon>Eukaryota</taxon>
        <taxon>Fungi</taxon>
        <taxon>Dikarya</taxon>
        <taxon>Basidiomycota</taxon>
        <taxon>Agaricomycotina</taxon>
        <taxon>Agaricomycetes</taxon>
        <taxon>Agaricomycetidae</taxon>
        <taxon>Agaricales</taxon>
        <taxon>Schizophyllaceae</taxon>
        <taxon>Schizophyllum</taxon>
    </lineage>
</organism>
<dbReference type="InterPro" id="IPR007577">
    <property type="entry name" value="GlycoTrfase_DXD_sugar-bd_CS"/>
</dbReference>
<reference evidence="5 6" key="1">
    <citation type="journal article" date="2010" name="Nat. Biotechnol.">
        <title>Genome sequence of the model mushroom Schizophyllum commune.</title>
        <authorList>
            <person name="Ohm R.A."/>
            <person name="de Jong J.F."/>
            <person name="Lugones L.G."/>
            <person name="Aerts A."/>
            <person name="Kothe E."/>
            <person name="Stajich J.E."/>
            <person name="de Vries R.P."/>
            <person name="Record E."/>
            <person name="Levasseur A."/>
            <person name="Baker S.E."/>
            <person name="Bartholomew K.A."/>
            <person name="Coutinho P.M."/>
            <person name="Erdmann S."/>
            <person name="Fowler T.J."/>
            <person name="Gathman A.C."/>
            <person name="Lombard V."/>
            <person name="Henrissat B."/>
            <person name="Knabe N."/>
            <person name="Kuees U."/>
            <person name="Lilly W.W."/>
            <person name="Lindquist E."/>
            <person name="Lucas S."/>
            <person name="Magnuson J.K."/>
            <person name="Piumi F."/>
            <person name="Raudaskoski M."/>
            <person name="Salamov A."/>
            <person name="Schmutz J."/>
            <person name="Schwarze F.W.M.R."/>
            <person name="vanKuyk P.A."/>
            <person name="Horton J.S."/>
            <person name="Grigoriev I.V."/>
            <person name="Woesten H.A.B."/>
        </authorList>
    </citation>
    <scope>NUCLEOTIDE SEQUENCE [LARGE SCALE GENOMIC DNA]</scope>
    <source>
        <strain evidence="6">H4-8 / FGSC 9210</strain>
    </source>
</reference>
<dbReference type="OMA" id="DWEWVLW"/>
<dbReference type="InterPro" id="IPR029044">
    <property type="entry name" value="Nucleotide-diphossugar_trans"/>
</dbReference>
<dbReference type="PANTHER" id="PTHR32385:SF23">
    <property type="entry name" value="NUCLEOTIDE-DIPHOSPHO-SUGAR TRANSFERASE"/>
    <property type="match status" value="1"/>
</dbReference>
<dbReference type="GO" id="GO:0051999">
    <property type="term" value="P:mannosyl-inositol phosphorylceramide biosynthetic process"/>
    <property type="evidence" value="ECO:0007669"/>
    <property type="project" value="TreeGrafter"/>
</dbReference>
<dbReference type="Proteomes" id="UP000007431">
    <property type="component" value="Unassembled WGS sequence"/>
</dbReference>
<sequence>MKPFSRFDTRRRLFVLLPILFLVNTVLLIGALYNFSGHDTVIDFLHSHNGPHTLLCHNVMNSPETIARLETLGVSAQRPPIRESAPLSAPRAKLVSPTELMSRYTASLVPTGVSKIIHQSWKSRTPPDLLQYFVDSWRVVYPEYEYVLWTDDDNRELIKSRYPELLATYDGLPSAITRADFMRNFYMHAFGGIYADLDSEPIARLHEIEASQVPTAYLGAMNTVTEFALNHSIPNAWMASAPGHPFWLWPVTEAQRVMSMENLPAEMNSPEYITGPSALRNMYYAYQASDSPFPTPAKSRRQADEELPPLDPFVTDATKNGRPEVVLLPAPLIYPYSWDTSDHLARCVCSAETVFFDTEVCKRVTPGGYVVGDLRGPSVQSLMKTQISYWSHSWGGWKFGKKLMEYTPWGKPKAPQPFLTSPPVPLTQQ</sequence>
<protein>
    <submittedName>
        <fullName evidence="5">Glycosyltransferase family 32 protein</fullName>
    </submittedName>
</protein>
<dbReference type="PANTHER" id="PTHR32385">
    <property type="entry name" value="MANNOSYL PHOSPHORYLINOSITOL CERAMIDE SYNTHASE"/>
    <property type="match status" value="1"/>
</dbReference>
<dbReference type="Pfam" id="PF04488">
    <property type="entry name" value="Gly_transf_sug"/>
    <property type="match status" value="1"/>
</dbReference>
<keyword evidence="4" id="KW-1133">Transmembrane helix</keyword>
<dbReference type="InParanoid" id="D8Q4Y3"/>
<keyword evidence="6" id="KW-1185">Reference proteome</keyword>
<gene>
    <name evidence="5" type="ORF">SCHCODRAFT_109040</name>
</gene>
<dbReference type="eggNOG" id="ENOG502S7B8">
    <property type="taxonomic scope" value="Eukaryota"/>
</dbReference>
<keyword evidence="4" id="KW-0472">Membrane</keyword>
<dbReference type="EMBL" id="GL377306">
    <property type="protein sequence ID" value="EFI97314.1"/>
    <property type="molecule type" value="Genomic_DNA"/>
</dbReference>
<comment type="similarity">
    <text evidence="1">Belongs to the glycosyltransferase 32 family.</text>
</comment>
<dbReference type="SUPFAM" id="SSF53448">
    <property type="entry name" value="Nucleotide-diphospho-sugar transferases"/>
    <property type="match status" value="1"/>
</dbReference>
<name>D8Q4Y3_SCHCM</name>
<dbReference type="GO" id="GO:0000030">
    <property type="term" value="F:mannosyltransferase activity"/>
    <property type="evidence" value="ECO:0007669"/>
    <property type="project" value="TreeGrafter"/>
</dbReference>
<accession>D8Q4Y3</accession>
<feature type="non-terminal residue" evidence="5">
    <location>
        <position position="429"/>
    </location>
</feature>
<feature type="transmembrane region" description="Helical" evidence="4">
    <location>
        <begin position="12"/>
        <end position="33"/>
    </location>
</feature>
<dbReference type="HOGENOM" id="CLU_051866_1_0_1"/>
<dbReference type="InterPro" id="IPR051706">
    <property type="entry name" value="Glycosyltransferase_domain"/>
</dbReference>
<keyword evidence="2 5" id="KW-0808">Transferase</keyword>
<evidence type="ECO:0000313" key="5">
    <source>
        <dbReference type="EMBL" id="EFI97314.1"/>
    </source>
</evidence>
<keyword evidence="4" id="KW-0812">Transmembrane</keyword>
<feature type="region of interest" description="Disordered" evidence="3">
    <location>
        <begin position="293"/>
        <end position="315"/>
    </location>
</feature>
<dbReference type="Gene3D" id="3.90.550.20">
    <property type="match status" value="1"/>
</dbReference>
<proteinExistence type="inferred from homology"/>
<evidence type="ECO:0000256" key="4">
    <source>
        <dbReference type="SAM" id="Phobius"/>
    </source>
</evidence>
<dbReference type="AlphaFoldDB" id="D8Q4Y3"/>
<evidence type="ECO:0000256" key="1">
    <source>
        <dbReference type="ARBA" id="ARBA00009003"/>
    </source>
</evidence>
<evidence type="ECO:0000313" key="6">
    <source>
        <dbReference type="Proteomes" id="UP000007431"/>
    </source>
</evidence>
<evidence type="ECO:0000256" key="3">
    <source>
        <dbReference type="SAM" id="MobiDB-lite"/>
    </source>
</evidence>
<dbReference type="GO" id="GO:0016020">
    <property type="term" value="C:membrane"/>
    <property type="evidence" value="ECO:0007669"/>
    <property type="project" value="GOC"/>
</dbReference>
<evidence type="ECO:0000256" key="2">
    <source>
        <dbReference type="ARBA" id="ARBA00022679"/>
    </source>
</evidence>